<dbReference type="RefSeq" id="WP_014753145.1">
    <property type="nucleotide sequence ID" value="NC_017966.1"/>
</dbReference>
<dbReference type="HOGENOM" id="CLU_009600_0_4_5"/>
<dbReference type="Pfam" id="PF01425">
    <property type="entry name" value="Amidase"/>
    <property type="match status" value="1"/>
</dbReference>
<keyword evidence="3" id="KW-1185">Reference proteome</keyword>
<dbReference type="InterPro" id="IPR036928">
    <property type="entry name" value="AS_sf"/>
</dbReference>
<name>I3TUF5_TISMK</name>
<dbReference type="PANTHER" id="PTHR11895:SF76">
    <property type="entry name" value="INDOLEACETAMIDE HYDROLASE"/>
    <property type="match status" value="1"/>
</dbReference>
<dbReference type="Proteomes" id="UP000005258">
    <property type="component" value="Plasmid pTM2"/>
</dbReference>
<dbReference type="InterPro" id="IPR023631">
    <property type="entry name" value="Amidase_dom"/>
</dbReference>
<dbReference type="PANTHER" id="PTHR11895">
    <property type="entry name" value="TRANSAMIDASE"/>
    <property type="match status" value="1"/>
</dbReference>
<keyword evidence="2" id="KW-0614">Plasmid</keyword>
<geneLocation type="plasmid" evidence="2 3">
    <name>pTM2</name>
</geneLocation>
<protein>
    <submittedName>
        <fullName evidence="2">Amidotransferase</fullName>
    </submittedName>
</protein>
<dbReference type="AlphaFoldDB" id="I3TUF5"/>
<sequence length="473" mass="49617">MSQDLIALSAVEAVGLLRRGDITPLDLIDAAEARTETVDGAINALPIRCFDQAREAAALLDPATARRKAGWLAGLPIAVKDLSDVEGVRTTMGGSPIFKDRIATGSSYEVRNLLANGALPVAKATSPEFGFNATTYSQLFGYTRNPWNTALSTAGSSGGSAAALATGEVWLATGSDLGASIRAPAAFCGVVGLRPGPGLVPRGPATYSSTLLPVNGPMARSVADVALMLDAMVGHQPGDPLSFPPAVPSYQTGLDQDPAQLRVGVSTDLGITHCDSEIAGLIRNAGRIFEGMGAAVDEGCPDFTGAIEIFHTIRGTGHIAGMGKLVESHRDQLTPEILWSVETARKHDADAIATAERERSALYARVAAFFEAYDLLICPSTVVPPFPVDWTTVREHEGHVFERYIDWIAITFAITLTGCPAISVPCGFTAEGMPVGVQIVGRPRGEHALLKAAAAFERAAALGRLTPIDPRQG</sequence>
<evidence type="ECO:0000259" key="1">
    <source>
        <dbReference type="Pfam" id="PF01425"/>
    </source>
</evidence>
<dbReference type="SUPFAM" id="SSF75304">
    <property type="entry name" value="Amidase signature (AS) enzymes"/>
    <property type="match status" value="1"/>
</dbReference>
<evidence type="ECO:0000313" key="3">
    <source>
        <dbReference type="Proteomes" id="UP000005258"/>
    </source>
</evidence>
<feature type="domain" description="Amidase" evidence="1">
    <location>
        <begin position="27"/>
        <end position="450"/>
    </location>
</feature>
<dbReference type="GO" id="GO:0016740">
    <property type="term" value="F:transferase activity"/>
    <property type="evidence" value="ECO:0007669"/>
    <property type="project" value="UniProtKB-KW"/>
</dbReference>
<accession>I3TUF5</accession>
<reference evidence="2 3" key="1">
    <citation type="journal article" date="2012" name="J. Am. Chem. Soc.">
        <title>Bacterial biosynthesis and maturation of the didemnin anti-cancer agents.</title>
        <authorList>
            <person name="Xu Y."/>
            <person name="Kersten R.D."/>
            <person name="Nam S.J."/>
            <person name="Lu L."/>
            <person name="Al-Suwailem A.M."/>
            <person name="Zheng H."/>
            <person name="Fenical W."/>
            <person name="Dorrestein P.C."/>
            <person name="Moore B.S."/>
            <person name="Qian P.Y."/>
        </authorList>
    </citation>
    <scope>NUCLEOTIDE SEQUENCE [LARGE SCALE GENOMIC DNA]</scope>
    <source>
        <strain evidence="2 3">KA081020-065</strain>
    </source>
</reference>
<proteinExistence type="predicted"/>
<dbReference type="KEGG" id="tmo:TMO_b0385"/>
<organism evidence="2 3">
    <name type="scientific">Tistrella mobilis (strain KA081020-065)</name>
    <dbReference type="NCBI Taxonomy" id="1110502"/>
    <lineage>
        <taxon>Bacteria</taxon>
        <taxon>Pseudomonadati</taxon>
        <taxon>Pseudomonadota</taxon>
        <taxon>Alphaproteobacteria</taxon>
        <taxon>Geminicoccales</taxon>
        <taxon>Geminicoccaceae</taxon>
        <taxon>Tistrella</taxon>
    </lineage>
</organism>
<dbReference type="InterPro" id="IPR000120">
    <property type="entry name" value="Amidase"/>
</dbReference>
<gene>
    <name evidence="2" type="ordered locus">TMO_b0385</name>
</gene>
<evidence type="ECO:0000313" key="2">
    <source>
        <dbReference type="EMBL" id="AFK56393.1"/>
    </source>
</evidence>
<dbReference type="EMBL" id="CP003238">
    <property type="protein sequence ID" value="AFK56393.1"/>
    <property type="molecule type" value="Genomic_DNA"/>
</dbReference>
<dbReference type="Gene3D" id="3.90.1300.10">
    <property type="entry name" value="Amidase signature (AS) domain"/>
    <property type="match status" value="1"/>
</dbReference>